<dbReference type="AlphaFoldDB" id="A0A2F0PUQ5"/>
<name>A0A2F0PUQ5_SERMA</name>
<comment type="caution">
    <text evidence="1">The sequence shown here is derived from an EMBL/GenBank/DDBJ whole genome shotgun (WGS) entry which is preliminary data.</text>
</comment>
<accession>A0A2F0PUQ5</accession>
<evidence type="ECO:0000313" key="1">
    <source>
        <dbReference type="EMBL" id="OCO87826.1"/>
    </source>
</evidence>
<dbReference type="RefSeq" id="WP_025303570.1">
    <property type="nucleotide sequence ID" value="NZ_CP132301.1"/>
</dbReference>
<gene>
    <name evidence="1" type="ORF">AN695_0212340</name>
</gene>
<sequence length="137" mass="15670">MILTVNGVRYPGNAPLDRLTRSVVISLFSWRRAEPDDNAQQPMGWWGDTWPTVQNDRIGSRLYLLRRTTLTNQTPPLARTYINQALAWMIDDGVAARIDTRVERTGIDMLAAAITLWQRDGTRHTITFDDLWSELNG</sequence>
<dbReference type="Pfam" id="PF07409">
    <property type="entry name" value="GP46"/>
    <property type="match status" value="1"/>
</dbReference>
<dbReference type="InterPro" id="IPR010877">
    <property type="entry name" value="Phage_Mu_Gp46"/>
</dbReference>
<proteinExistence type="predicted"/>
<organism evidence="1 2">
    <name type="scientific">Serratia marcescens</name>
    <dbReference type="NCBI Taxonomy" id="615"/>
    <lineage>
        <taxon>Bacteria</taxon>
        <taxon>Pseudomonadati</taxon>
        <taxon>Pseudomonadota</taxon>
        <taxon>Gammaproteobacteria</taxon>
        <taxon>Enterobacterales</taxon>
        <taxon>Yersiniaceae</taxon>
        <taxon>Serratia</taxon>
    </lineage>
</organism>
<dbReference type="Proteomes" id="UP000050489">
    <property type="component" value="Unassembled WGS sequence"/>
</dbReference>
<protein>
    <recommendedName>
        <fullName evidence="3">Phage GP46 family protein</fullName>
    </recommendedName>
</protein>
<reference evidence="2" key="1">
    <citation type="submission" date="2016-04" db="EMBL/GenBank/DDBJ databases">
        <authorList>
            <person name="Osei Sekyere J."/>
            <person name="Sivertsen A."/>
            <person name="Pedersen A.T."/>
            <person name="Sundsfjord A."/>
        </authorList>
    </citation>
    <scope>NUCLEOTIDE SEQUENCE [LARGE SCALE GENOMIC DNA]</scope>
    <source>
        <strain evidence="2">945174350</strain>
    </source>
</reference>
<evidence type="ECO:0000313" key="2">
    <source>
        <dbReference type="Proteomes" id="UP000050489"/>
    </source>
</evidence>
<dbReference type="EMBL" id="LJEX02000057">
    <property type="protein sequence ID" value="OCO87826.1"/>
    <property type="molecule type" value="Genomic_DNA"/>
</dbReference>
<evidence type="ECO:0008006" key="3">
    <source>
        <dbReference type="Google" id="ProtNLM"/>
    </source>
</evidence>